<evidence type="ECO:0008006" key="5">
    <source>
        <dbReference type="Google" id="ProtNLM"/>
    </source>
</evidence>
<comment type="caution">
    <text evidence="3">The sequence shown here is derived from an EMBL/GenBank/DDBJ whole genome shotgun (WGS) entry which is preliminary data.</text>
</comment>
<dbReference type="PANTHER" id="PTHR13935:SF88">
    <property type="entry name" value="BHLH DOMAIN-CONTAINING PROTEIN"/>
    <property type="match status" value="1"/>
</dbReference>
<proteinExistence type="predicted"/>
<dbReference type="AlphaFoldDB" id="A0A5J9TIM3"/>
<keyword evidence="1" id="KW-0175">Coiled coil</keyword>
<feature type="coiled-coil region" evidence="1">
    <location>
        <begin position="60"/>
        <end position="87"/>
    </location>
</feature>
<protein>
    <recommendedName>
        <fullName evidence="5">BHLH domain-containing protein</fullName>
    </recommendedName>
</protein>
<dbReference type="PANTHER" id="PTHR13935">
    <property type="entry name" value="ACHAETE-SCUTE TRANSCRIPTION FACTOR-RELATED"/>
    <property type="match status" value="1"/>
</dbReference>
<feature type="region of interest" description="Disordered" evidence="2">
    <location>
        <begin position="1"/>
        <end position="25"/>
    </location>
</feature>
<dbReference type="GO" id="GO:0000981">
    <property type="term" value="F:DNA-binding transcription factor activity, RNA polymerase II-specific"/>
    <property type="evidence" value="ECO:0007669"/>
    <property type="project" value="TreeGrafter"/>
</dbReference>
<reference evidence="3 4" key="1">
    <citation type="journal article" date="2019" name="Sci. Rep.">
        <title>A high-quality genome of Eragrostis curvula grass provides insights into Poaceae evolution and supports new strategies to enhance forage quality.</title>
        <authorList>
            <person name="Carballo J."/>
            <person name="Santos B.A.C.M."/>
            <person name="Zappacosta D."/>
            <person name="Garbus I."/>
            <person name="Selva J.P."/>
            <person name="Gallo C.A."/>
            <person name="Diaz A."/>
            <person name="Albertini E."/>
            <person name="Caccamo M."/>
            <person name="Echenique V."/>
        </authorList>
    </citation>
    <scope>NUCLEOTIDE SEQUENCE [LARGE SCALE GENOMIC DNA]</scope>
    <source>
        <strain evidence="4">cv. Victoria</strain>
        <tissue evidence="3">Leaf</tissue>
    </source>
</reference>
<name>A0A5J9TIM3_9POAL</name>
<accession>A0A5J9TIM3</accession>
<feature type="non-terminal residue" evidence="3">
    <location>
        <position position="1"/>
    </location>
</feature>
<keyword evidence="4" id="KW-1185">Reference proteome</keyword>
<dbReference type="GO" id="GO:0090575">
    <property type="term" value="C:RNA polymerase II transcription regulator complex"/>
    <property type="evidence" value="ECO:0007669"/>
    <property type="project" value="TreeGrafter"/>
</dbReference>
<sequence>MKRRGGDGGRTMVVGADDEGRTMGSRTTEMEHLCSKLMSLVPEDYQLDNPQGSSDLPGQLMQAASYINDLRERVEKLKQRRDDCYAKILQVTKCSCSNIANEAAYFDVNFTLNSDRSIELYKVIHAIEQDQCIEIIKASSCMVEDNKIAYTIKCRARSSDVVLDAPMVTTRLRRLFTE</sequence>
<evidence type="ECO:0000313" key="3">
    <source>
        <dbReference type="EMBL" id="TVU11276.1"/>
    </source>
</evidence>
<dbReference type="Proteomes" id="UP000324897">
    <property type="component" value="Chromosome 3"/>
</dbReference>
<dbReference type="Gramene" id="TVU11276">
    <property type="protein sequence ID" value="TVU11276"/>
    <property type="gene ID" value="EJB05_44850"/>
</dbReference>
<dbReference type="OrthoDB" id="598906at2759"/>
<evidence type="ECO:0000256" key="1">
    <source>
        <dbReference type="SAM" id="Coils"/>
    </source>
</evidence>
<dbReference type="EMBL" id="RWGY01000039">
    <property type="protein sequence ID" value="TVU11276.1"/>
    <property type="molecule type" value="Genomic_DNA"/>
</dbReference>
<dbReference type="InterPro" id="IPR015660">
    <property type="entry name" value="MASH1/Ascl1a-like"/>
</dbReference>
<organism evidence="3 4">
    <name type="scientific">Eragrostis curvula</name>
    <name type="common">weeping love grass</name>
    <dbReference type="NCBI Taxonomy" id="38414"/>
    <lineage>
        <taxon>Eukaryota</taxon>
        <taxon>Viridiplantae</taxon>
        <taxon>Streptophyta</taxon>
        <taxon>Embryophyta</taxon>
        <taxon>Tracheophyta</taxon>
        <taxon>Spermatophyta</taxon>
        <taxon>Magnoliopsida</taxon>
        <taxon>Liliopsida</taxon>
        <taxon>Poales</taxon>
        <taxon>Poaceae</taxon>
        <taxon>PACMAD clade</taxon>
        <taxon>Chloridoideae</taxon>
        <taxon>Eragrostideae</taxon>
        <taxon>Eragrostidinae</taxon>
        <taxon>Eragrostis</taxon>
    </lineage>
</organism>
<gene>
    <name evidence="3" type="ORF">EJB05_44850</name>
</gene>
<evidence type="ECO:0000256" key="2">
    <source>
        <dbReference type="SAM" id="MobiDB-lite"/>
    </source>
</evidence>
<evidence type="ECO:0000313" key="4">
    <source>
        <dbReference type="Proteomes" id="UP000324897"/>
    </source>
</evidence>
<dbReference type="GO" id="GO:0000977">
    <property type="term" value="F:RNA polymerase II transcription regulatory region sequence-specific DNA binding"/>
    <property type="evidence" value="ECO:0007669"/>
    <property type="project" value="TreeGrafter"/>
</dbReference>